<evidence type="ECO:0008006" key="4">
    <source>
        <dbReference type="Google" id="ProtNLM"/>
    </source>
</evidence>
<accession>A0A7W8D178</accession>
<dbReference type="EMBL" id="JACHHD010000013">
    <property type="protein sequence ID" value="MBB5185338.1"/>
    <property type="molecule type" value="Genomic_DNA"/>
</dbReference>
<dbReference type="Proteomes" id="UP000521313">
    <property type="component" value="Unassembled WGS sequence"/>
</dbReference>
<feature type="chain" id="PRO_5039263158" description="DUF5067 domain-containing protein" evidence="1">
    <location>
        <begin position="19"/>
        <end position="313"/>
    </location>
</feature>
<feature type="signal peptide" evidence="1">
    <location>
        <begin position="1"/>
        <end position="18"/>
    </location>
</feature>
<evidence type="ECO:0000256" key="1">
    <source>
        <dbReference type="SAM" id="SignalP"/>
    </source>
</evidence>
<dbReference type="AlphaFoldDB" id="A0A7W8D178"/>
<protein>
    <recommendedName>
        <fullName evidence="4">DUF5067 domain-containing protein</fullName>
    </recommendedName>
</protein>
<evidence type="ECO:0000313" key="2">
    <source>
        <dbReference type="EMBL" id="MBB5185338.1"/>
    </source>
</evidence>
<gene>
    <name evidence="2" type="ORF">HNQ43_001392</name>
</gene>
<proteinExistence type="predicted"/>
<organism evidence="2 3">
    <name type="scientific">Faecalicoccus acidiformans</name>
    <dbReference type="NCBI Taxonomy" id="915173"/>
    <lineage>
        <taxon>Bacteria</taxon>
        <taxon>Bacillati</taxon>
        <taxon>Bacillota</taxon>
        <taxon>Erysipelotrichia</taxon>
        <taxon>Erysipelotrichales</taxon>
        <taxon>Erysipelotrichaceae</taxon>
        <taxon>Faecalicoccus</taxon>
    </lineage>
</organism>
<dbReference type="RefSeq" id="WP_183376194.1">
    <property type="nucleotide sequence ID" value="NZ_JACHHD010000013.1"/>
</dbReference>
<evidence type="ECO:0000313" key="3">
    <source>
        <dbReference type="Proteomes" id="UP000521313"/>
    </source>
</evidence>
<name>A0A7W8D178_9FIRM</name>
<sequence>MKRLTALLSAAFCTFALIGCTPKEPSVEITDDVNFELLDVMTITNDESNSIYYYYMAQISNDSKETYTTDEVIYSITDQGNDEINPIDEHESMPISTVLPEQTAYIYGYIGFPNSNQEDMGFYFNGIDQFVSFESVNIRLADNHDIQDSDQLKFTIYEDSALKIVVDATQCDATFENGTTTLSNFIITYTNKTEQQIAVPYFEPQATLKGLDLDDFTSLGDFSKMNEEEIKDIDFTQNSLEPKTSEIKGEAYGYVVEYLDPEQSIDCNVGFTFENAAINYKSGTENCFDLDLVSRAFGVTHSMEVSSSDQKAS</sequence>
<reference evidence="2 3" key="1">
    <citation type="submission" date="2020-08" db="EMBL/GenBank/DDBJ databases">
        <title>Genomic Encyclopedia of Type Strains, Phase IV (KMG-IV): sequencing the most valuable type-strain genomes for metagenomic binning, comparative biology and taxonomic classification.</title>
        <authorList>
            <person name="Goeker M."/>
        </authorList>
    </citation>
    <scope>NUCLEOTIDE SEQUENCE [LARGE SCALE GENOMIC DNA]</scope>
    <source>
        <strain evidence="2 3">DSM 26963</strain>
    </source>
</reference>
<keyword evidence="1" id="KW-0732">Signal</keyword>
<dbReference type="PROSITE" id="PS51257">
    <property type="entry name" value="PROKAR_LIPOPROTEIN"/>
    <property type="match status" value="1"/>
</dbReference>
<comment type="caution">
    <text evidence="2">The sequence shown here is derived from an EMBL/GenBank/DDBJ whole genome shotgun (WGS) entry which is preliminary data.</text>
</comment>